<evidence type="ECO:0000313" key="6">
    <source>
        <dbReference type="Proteomes" id="UP001232973"/>
    </source>
</evidence>
<dbReference type="CDD" id="cd06423">
    <property type="entry name" value="CESA_like"/>
    <property type="match status" value="1"/>
</dbReference>
<dbReference type="Pfam" id="PF13641">
    <property type="entry name" value="Glyco_tranf_2_3"/>
    <property type="match status" value="1"/>
</dbReference>
<dbReference type="PANTHER" id="PTHR43630">
    <property type="entry name" value="POLY-BETA-1,6-N-ACETYL-D-GLUCOSAMINE SYNTHASE"/>
    <property type="match status" value="1"/>
</dbReference>
<evidence type="ECO:0000256" key="2">
    <source>
        <dbReference type="ARBA" id="ARBA00022676"/>
    </source>
</evidence>
<dbReference type="PANTHER" id="PTHR43630:SF1">
    <property type="entry name" value="POLY-BETA-1,6-N-ACETYL-D-GLUCOSAMINE SYNTHASE"/>
    <property type="match status" value="1"/>
</dbReference>
<proteinExistence type="inferred from homology"/>
<dbReference type="SUPFAM" id="SSF53448">
    <property type="entry name" value="Nucleotide-diphospho-sugar transferases"/>
    <property type="match status" value="1"/>
</dbReference>
<comment type="similarity">
    <text evidence="1">Belongs to the glycosyltransferase 2 family.</text>
</comment>
<keyword evidence="4" id="KW-0472">Membrane</keyword>
<evidence type="ECO:0000256" key="4">
    <source>
        <dbReference type="SAM" id="Phobius"/>
    </source>
</evidence>
<keyword evidence="4" id="KW-1133">Transmembrane helix</keyword>
<dbReference type="Gene3D" id="3.90.550.10">
    <property type="entry name" value="Spore Coat Polysaccharide Biosynthesis Protein SpsA, Chain A"/>
    <property type="match status" value="1"/>
</dbReference>
<sequence length="360" mass="41468">MKLDYPGDLEILVLNDSSTDATGEIIQEYARFYRRVQHVRVPEGYPKGKARVLNHGLSVASGELIAVYDADNQPEPNALRLLADACFGTEGAVGAVGYVKTINEQKNWLTRMIAIEFSVFQLLMQSGRWTSMRLGSLTGTNMLVTKEALKRVGGWDVYALAEDADLTLKLTAIGGLLPVVPESRTWEQEPEKFSVWFRQRTRWMQGNLYLIAKIFRVKNWRRGRVLGHSIQQLSVYIMFVFFLLVSDVWFVLGEFGLVHTTFSVPLLLLWFESLLFYIVQLLSAETIDGLISVRNIGMAVLMYFTYAQLWVILLMWAWWKQLRMRHSKAMPVWDKTRIEPHIVKTDGMAFKKEMIDLQFR</sequence>
<gene>
    <name evidence="5" type="ORF">J2S03_003530</name>
</gene>
<evidence type="ECO:0000256" key="1">
    <source>
        <dbReference type="ARBA" id="ARBA00006739"/>
    </source>
</evidence>
<comment type="caution">
    <text evidence="5">The sequence shown here is derived from an EMBL/GenBank/DDBJ whole genome shotgun (WGS) entry which is preliminary data.</text>
</comment>
<accession>A0ABT9XMV5</accession>
<protein>
    <submittedName>
        <fullName evidence="5">Cellulose synthase/poly-beta-1,6-N-acetylglucosamine synthase-like glycosyltransferase</fullName>
    </submittedName>
</protein>
<feature type="transmembrane region" description="Helical" evidence="4">
    <location>
        <begin position="264"/>
        <end position="284"/>
    </location>
</feature>
<organism evidence="5 6">
    <name type="scientific">Alicyclobacillus cycloheptanicus</name>
    <dbReference type="NCBI Taxonomy" id="1457"/>
    <lineage>
        <taxon>Bacteria</taxon>
        <taxon>Bacillati</taxon>
        <taxon>Bacillota</taxon>
        <taxon>Bacilli</taxon>
        <taxon>Bacillales</taxon>
        <taxon>Alicyclobacillaceae</taxon>
        <taxon>Alicyclobacillus</taxon>
    </lineage>
</organism>
<keyword evidence="2" id="KW-0328">Glycosyltransferase</keyword>
<reference evidence="5 6" key="1">
    <citation type="submission" date="2023-07" db="EMBL/GenBank/DDBJ databases">
        <title>Genomic Encyclopedia of Type Strains, Phase IV (KMG-IV): sequencing the most valuable type-strain genomes for metagenomic binning, comparative biology and taxonomic classification.</title>
        <authorList>
            <person name="Goeker M."/>
        </authorList>
    </citation>
    <scope>NUCLEOTIDE SEQUENCE [LARGE SCALE GENOMIC DNA]</scope>
    <source>
        <strain evidence="5 6">DSM 4006</strain>
    </source>
</reference>
<feature type="transmembrane region" description="Helical" evidence="4">
    <location>
        <begin position="296"/>
        <end position="319"/>
    </location>
</feature>
<dbReference type="Proteomes" id="UP001232973">
    <property type="component" value="Unassembled WGS sequence"/>
</dbReference>
<dbReference type="InterPro" id="IPR029044">
    <property type="entry name" value="Nucleotide-diphossugar_trans"/>
</dbReference>
<keyword evidence="6" id="KW-1185">Reference proteome</keyword>
<feature type="transmembrane region" description="Helical" evidence="4">
    <location>
        <begin position="233"/>
        <end position="252"/>
    </location>
</feature>
<name>A0ABT9XMV5_9BACL</name>
<evidence type="ECO:0000256" key="3">
    <source>
        <dbReference type="ARBA" id="ARBA00022679"/>
    </source>
</evidence>
<keyword evidence="4" id="KW-0812">Transmembrane</keyword>
<dbReference type="EMBL" id="JAUSTP010000082">
    <property type="protein sequence ID" value="MDQ0191654.1"/>
    <property type="molecule type" value="Genomic_DNA"/>
</dbReference>
<evidence type="ECO:0000313" key="5">
    <source>
        <dbReference type="EMBL" id="MDQ0191654.1"/>
    </source>
</evidence>
<keyword evidence="3" id="KW-0808">Transferase</keyword>